<dbReference type="SUPFAM" id="SSF47729">
    <property type="entry name" value="IHF-like DNA-binding proteins"/>
    <property type="match status" value="1"/>
</dbReference>
<protein>
    <recommendedName>
        <fullName evidence="7">DNA-binding protein</fullName>
    </recommendedName>
</protein>
<reference evidence="6" key="1">
    <citation type="submission" date="2014-02" db="EMBL/GenBank/DDBJ databases">
        <title>Complete genome sequence and comparative genomic analysis of the nitrogen-fixing bacterium Leptospirillum ferriphilum YSK.</title>
        <authorList>
            <person name="Guo X."/>
            <person name="Yin H."/>
            <person name="Liang Y."/>
            <person name="Hu Q."/>
            <person name="Ma L."/>
            <person name="Xiao Y."/>
            <person name="Zhang X."/>
            <person name="Qiu G."/>
            <person name="Liu X."/>
        </authorList>
    </citation>
    <scope>NUCLEOTIDE SEQUENCE [LARGE SCALE GENOMIC DNA]</scope>
    <source>
        <strain evidence="6">YSK</strain>
    </source>
</reference>
<reference evidence="5 6" key="2">
    <citation type="journal article" date="2015" name="Biomed. Res. Int.">
        <title>Effects of Arsenite Resistance on the Growth and Functional Gene Expression of Leptospirillum ferriphilum and Acidithiobacillus thiooxidans in Pure Culture and Coculture.</title>
        <authorList>
            <person name="Jiang H."/>
            <person name="Liang Y."/>
            <person name="Yin H."/>
            <person name="Xiao Y."/>
            <person name="Guo X."/>
            <person name="Xu Y."/>
            <person name="Hu Q."/>
            <person name="Liu H."/>
            <person name="Liu X."/>
        </authorList>
    </citation>
    <scope>NUCLEOTIDE SEQUENCE [LARGE SCALE GENOMIC DNA]</scope>
    <source>
        <strain evidence="5 6">YSK</strain>
    </source>
</reference>
<evidence type="ECO:0000313" key="6">
    <source>
        <dbReference type="Proteomes" id="UP000027059"/>
    </source>
</evidence>
<dbReference type="GO" id="GO:0030261">
    <property type="term" value="P:chromosome condensation"/>
    <property type="evidence" value="ECO:0007669"/>
    <property type="project" value="UniProtKB-KW"/>
</dbReference>
<dbReference type="PANTHER" id="PTHR33175">
    <property type="entry name" value="DNA-BINDING PROTEIN HU"/>
    <property type="match status" value="1"/>
</dbReference>
<evidence type="ECO:0000256" key="2">
    <source>
        <dbReference type="ARBA" id="ARBA00023067"/>
    </source>
</evidence>
<dbReference type="InterPro" id="IPR010992">
    <property type="entry name" value="IHF-like_DNA-bd_dom_sf"/>
</dbReference>
<dbReference type="HOGENOM" id="CLU_105066_3_2_0"/>
<dbReference type="OrthoDB" id="9799835at2"/>
<accession>A0A059XVJ3</accession>
<comment type="similarity">
    <text evidence="1 4">Belongs to the bacterial histone-like protein family.</text>
</comment>
<evidence type="ECO:0000313" key="5">
    <source>
        <dbReference type="EMBL" id="AIA31135.1"/>
    </source>
</evidence>
<dbReference type="InterPro" id="IPR000119">
    <property type="entry name" value="Hist_DNA-bd"/>
</dbReference>
<dbReference type="InterPro" id="IPR020816">
    <property type="entry name" value="Histone-like_DNA-bd_CS"/>
</dbReference>
<dbReference type="PRINTS" id="PR01727">
    <property type="entry name" value="DNABINDINGHU"/>
</dbReference>
<gene>
    <name evidence="5" type="ORF">Y981_11545</name>
</gene>
<dbReference type="EMBL" id="CP007243">
    <property type="protein sequence ID" value="AIA31135.1"/>
    <property type="molecule type" value="Genomic_DNA"/>
</dbReference>
<evidence type="ECO:0000256" key="1">
    <source>
        <dbReference type="ARBA" id="ARBA00010529"/>
    </source>
</evidence>
<evidence type="ECO:0000256" key="3">
    <source>
        <dbReference type="ARBA" id="ARBA00023125"/>
    </source>
</evidence>
<dbReference type="SMART" id="SM00411">
    <property type="entry name" value="BHL"/>
    <property type="match status" value="1"/>
</dbReference>
<dbReference type="AlphaFoldDB" id="A0A059XVJ3"/>
<organism evidence="5 6">
    <name type="scientific">Leptospirillum ferriphilum YSK</name>
    <dbReference type="NCBI Taxonomy" id="1441628"/>
    <lineage>
        <taxon>Bacteria</taxon>
        <taxon>Pseudomonadati</taxon>
        <taxon>Nitrospirota</taxon>
        <taxon>Nitrospiria</taxon>
        <taxon>Nitrospirales</taxon>
        <taxon>Nitrospiraceae</taxon>
        <taxon>Leptospirillum</taxon>
    </lineage>
</organism>
<dbReference type="RefSeq" id="WP_014961919.1">
    <property type="nucleotide sequence ID" value="NZ_CP007243.1"/>
</dbReference>
<dbReference type="Gene3D" id="4.10.520.10">
    <property type="entry name" value="IHF-like DNA-binding proteins"/>
    <property type="match status" value="1"/>
</dbReference>
<dbReference type="PANTHER" id="PTHR33175:SF3">
    <property type="entry name" value="DNA-BINDING PROTEIN HU-BETA"/>
    <property type="match status" value="1"/>
</dbReference>
<keyword evidence="6" id="KW-1185">Reference proteome</keyword>
<dbReference type="Proteomes" id="UP000027059">
    <property type="component" value="Chromosome"/>
</dbReference>
<keyword evidence="2" id="KW-0226">DNA condensation</keyword>
<dbReference type="Pfam" id="PF00216">
    <property type="entry name" value="Bac_DNA_binding"/>
    <property type="match status" value="1"/>
</dbReference>
<proteinExistence type="inferred from homology"/>
<evidence type="ECO:0008006" key="7">
    <source>
        <dbReference type="Google" id="ProtNLM"/>
    </source>
</evidence>
<dbReference type="GO" id="GO:0030527">
    <property type="term" value="F:structural constituent of chromatin"/>
    <property type="evidence" value="ECO:0007669"/>
    <property type="project" value="InterPro"/>
</dbReference>
<sequence>MAKAAKATLTKSELIDTLHAKNGTLTKKAVSEVVDQVFSTITDHVAKGTAVNIVGFGKFHAVKRAARTGRNPATGAVIKIAATTTPRFAAGKAFKDSVARKK</sequence>
<dbReference type="GO" id="GO:0003677">
    <property type="term" value="F:DNA binding"/>
    <property type="evidence" value="ECO:0007669"/>
    <property type="project" value="UniProtKB-KW"/>
</dbReference>
<keyword evidence="3" id="KW-0238">DNA-binding</keyword>
<name>A0A059XVJ3_9BACT</name>
<dbReference type="KEGG" id="lfp:Y981_11545"/>
<evidence type="ECO:0000256" key="4">
    <source>
        <dbReference type="RuleBase" id="RU003939"/>
    </source>
</evidence>
<dbReference type="PROSITE" id="PS00045">
    <property type="entry name" value="HISTONE_LIKE"/>
    <property type="match status" value="1"/>
</dbReference>
<dbReference type="CDD" id="cd13831">
    <property type="entry name" value="HU"/>
    <property type="match status" value="1"/>
</dbReference>